<dbReference type="SUPFAM" id="SSF52540">
    <property type="entry name" value="P-loop containing nucleoside triphosphate hydrolases"/>
    <property type="match status" value="1"/>
</dbReference>
<organism evidence="3 4">
    <name type="scientific">Luteibacter sahnii</name>
    <dbReference type="NCBI Taxonomy" id="3021977"/>
    <lineage>
        <taxon>Bacteria</taxon>
        <taxon>Pseudomonadati</taxon>
        <taxon>Pseudomonadota</taxon>
        <taxon>Gammaproteobacteria</taxon>
        <taxon>Lysobacterales</taxon>
        <taxon>Rhodanobacteraceae</taxon>
        <taxon>Luteibacter</taxon>
    </lineage>
</organism>
<feature type="transmembrane region" description="Helical" evidence="1">
    <location>
        <begin position="42"/>
        <end position="65"/>
    </location>
</feature>
<dbReference type="Proteomes" id="UP001528850">
    <property type="component" value="Unassembled WGS sequence"/>
</dbReference>
<comment type="caution">
    <text evidence="3">The sequence shown here is derived from an EMBL/GenBank/DDBJ whole genome shotgun (WGS) entry which is preliminary data.</text>
</comment>
<evidence type="ECO:0000313" key="4">
    <source>
        <dbReference type="Proteomes" id="UP001528850"/>
    </source>
</evidence>
<dbReference type="Pfam" id="PF01926">
    <property type="entry name" value="MMR_HSR1"/>
    <property type="match status" value="1"/>
</dbReference>
<keyword evidence="1" id="KW-0812">Transmembrane</keyword>
<protein>
    <submittedName>
        <fullName evidence="3">50S ribosome-binding GTPase</fullName>
    </submittedName>
</protein>
<dbReference type="EMBL" id="JARJJS010000002">
    <property type="protein sequence ID" value="MDF4025033.1"/>
    <property type="molecule type" value="Genomic_DNA"/>
</dbReference>
<dbReference type="InterPro" id="IPR006073">
    <property type="entry name" value="GTP-bd"/>
</dbReference>
<dbReference type="Gene3D" id="3.40.50.300">
    <property type="entry name" value="P-loop containing nucleotide triphosphate hydrolases"/>
    <property type="match status" value="1"/>
</dbReference>
<evidence type="ECO:0000259" key="2">
    <source>
        <dbReference type="Pfam" id="PF01926"/>
    </source>
</evidence>
<dbReference type="InterPro" id="IPR027417">
    <property type="entry name" value="P-loop_NTPase"/>
</dbReference>
<evidence type="ECO:0000256" key="1">
    <source>
        <dbReference type="SAM" id="Phobius"/>
    </source>
</evidence>
<feature type="domain" description="G" evidence="2">
    <location>
        <begin position="117"/>
        <end position="227"/>
    </location>
</feature>
<keyword evidence="1" id="KW-0472">Membrane</keyword>
<name>A0ABT6BAX5_9GAMM</name>
<reference evidence="3 4" key="1">
    <citation type="journal article" date="2024" name="Curr. Microbiol.">
        <title>Luteibacter sahnii sp. nov., A Novel Yellow-Colored Xanthomonadin Pigment Producing Probiotic Bacterium from Healthy Rice Seed Microbiome.</title>
        <authorList>
            <person name="Jaiswal G."/>
            <person name="Rana R."/>
            <person name="Nayak P.K."/>
            <person name="Chouhan R."/>
            <person name="Gandhi S.G."/>
            <person name="Patel H.K."/>
            <person name="Patil P.B."/>
        </authorList>
    </citation>
    <scope>NUCLEOTIDE SEQUENCE [LARGE SCALE GENOMIC DNA]</scope>
    <source>
        <strain evidence="3 4">PPL201</strain>
    </source>
</reference>
<evidence type="ECO:0000313" key="3">
    <source>
        <dbReference type="EMBL" id="MDF4025033.1"/>
    </source>
</evidence>
<sequence length="488" mass="52462">MSRRFRLLTAAIGIAAFAWLLFATLEQALSTAQRFMTLPLGIRWLIGAVLAVMLVAGVAFGAYWLRPRKKRAIVAAPDRGTIAARIDALRDQHAGTESLRAELDELDRRRASRRIHLALFGEISVGKSALIAALLPGAQAASDARGGTTREVTLYDGLAPDGDTWTIADVPGSAEADGEAHERLARDEVLRAHAVVYVCAGDLTRTQASEVRWLGYFGKPMVLAVNKADQWTDAEREAILTRVTAHAEGMPDAIVTTSAGGEERFTRRLADGRVEDVRRARRPDVDALRDALARLTAPGVDALESQRENAVLARLHERTSESEAAFRAGEAERIVTRHARRAIVGAMAAVAPGTDLIVQGALAASLARDLARLYGVGVSDIEVESLLREARLTLRTGTSVVLAIAGNALKAFPGLGTLGGGVLHAFAYALIFDSLGRALAATLAESHRLDGAEAARRMRELLEDGTASRLARLTELTRDAWRGSRGER</sequence>
<keyword evidence="1" id="KW-1133">Transmembrane helix</keyword>
<feature type="transmembrane region" description="Helical" evidence="1">
    <location>
        <begin position="115"/>
        <end position="135"/>
    </location>
</feature>
<accession>A0ABT6BAX5</accession>
<proteinExistence type="predicted"/>
<gene>
    <name evidence="3" type="ORF">P3W24_08670</name>
</gene>
<keyword evidence="4" id="KW-1185">Reference proteome</keyword>